<evidence type="ECO:0000256" key="12">
    <source>
        <dbReference type="SAM" id="MobiDB-lite"/>
    </source>
</evidence>
<keyword evidence="8 10" id="KW-0440">LIM domain</keyword>
<keyword evidence="9" id="KW-0206">Cytoskeleton</keyword>
<keyword evidence="6 10" id="KW-0862">Zinc</keyword>
<evidence type="ECO:0000313" key="16">
    <source>
        <dbReference type="Proteomes" id="UP001166052"/>
    </source>
</evidence>
<keyword evidence="16" id="KW-1185">Reference proteome</keyword>
<feature type="region of interest" description="Disordered" evidence="12">
    <location>
        <begin position="1505"/>
        <end position="1542"/>
    </location>
</feature>
<evidence type="ECO:0000259" key="13">
    <source>
        <dbReference type="PROSITE" id="PS50023"/>
    </source>
</evidence>
<evidence type="ECO:0000256" key="4">
    <source>
        <dbReference type="ARBA" id="ARBA00022723"/>
    </source>
</evidence>
<dbReference type="SMART" id="SM00225">
    <property type="entry name" value="BTB"/>
    <property type="match status" value="1"/>
</dbReference>
<accession>A0ABS2Z3V1</accession>
<dbReference type="SUPFAM" id="SSF48371">
    <property type="entry name" value="ARM repeat"/>
    <property type="match status" value="1"/>
</dbReference>
<comment type="subcellular location">
    <subcellularLocation>
        <location evidence="2">Cell junction</location>
        <location evidence="2">Focal adhesion</location>
    </subcellularLocation>
    <subcellularLocation>
        <location evidence="1">Cytoplasm</location>
        <location evidence="1">Cytoskeleton</location>
    </subcellularLocation>
</comment>
<dbReference type="InterPro" id="IPR000210">
    <property type="entry name" value="BTB/POZ_dom"/>
</dbReference>
<dbReference type="InterPro" id="IPR011989">
    <property type="entry name" value="ARM-like"/>
</dbReference>
<evidence type="ECO:0000256" key="9">
    <source>
        <dbReference type="ARBA" id="ARBA00023212"/>
    </source>
</evidence>
<feature type="region of interest" description="Disordered" evidence="12">
    <location>
        <begin position="1416"/>
        <end position="1442"/>
    </location>
</feature>
<dbReference type="CDD" id="cd09337">
    <property type="entry name" value="LIM2_Paxillin_like"/>
    <property type="match status" value="1"/>
</dbReference>
<reference evidence="15" key="1">
    <citation type="journal article" date="2021" name="Cell">
        <title>Tracing the genetic footprints of vertebrate landing in non-teleost ray-finned fishes.</title>
        <authorList>
            <person name="Bi X."/>
            <person name="Wang K."/>
            <person name="Yang L."/>
            <person name="Pan H."/>
            <person name="Jiang H."/>
            <person name="Wei Q."/>
            <person name="Fang M."/>
            <person name="Yu H."/>
            <person name="Zhu C."/>
            <person name="Cai Y."/>
            <person name="He Y."/>
            <person name="Gan X."/>
            <person name="Zeng H."/>
            <person name="Yu D."/>
            <person name="Zhu Y."/>
            <person name="Jiang H."/>
            <person name="Qiu Q."/>
            <person name="Yang H."/>
            <person name="Zhang Y.E."/>
            <person name="Wang W."/>
            <person name="Zhu M."/>
            <person name="He S."/>
            <person name="Zhang G."/>
        </authorList>
    </citation>
    <scope>NUCLEOTIDE SEQUENCE</scope>
    <source>
        <strain evidence="15">Bchr_001</strain>
    </source>
</reference>
<dbReference type="PROSITE" id="PS50097">
    <property type="entry name" value="BTB"/>
    <property type="match status" value="1"/>
</dbReference>
<feature type="non-terminal residue" evidence="15">
    <location>
        <position position="1797"/>
    </location>
</feature>
<dbReference type="Pfam" id="PF24768">
    <property type="entry name" value="ARM_ARMC5"/>
    <property type="match status" value="1"/>
</dbReference>
<evidence type="ECO:0000256" key="6">
    <source>
        <dbReference type="ARBA" id="ARBA00022833"/>
    </source>
</evidence>
<keyword evidence="7" id="KW-0965">Cell junction</keyword>
<organism evidence="15 16">
    <name type="scientific">Polypterus senegalus</name>
    <name type="common">Senegal bichir</name>
    <dbReference type="NCBI Taxonomy" id="55291"/>
    <lineage>
        <taxon>Eukaryota</taxon>
        <taxon>Metazoa</taxon>
        <taxon>Chordata</taxon>
        <taxon>Craniata</taxon>
        <taxon>Vertebrata</taxon>
        <taxon>Euteleostomi</taxon>
        <taxon>Actinopterygii</taxon>
        <taxon>Polypteriformes</taxon>
        <taxon>Polypteridae</taxon>
        <taxon>Polypterus</taxon>
    </lineage>
</organism>
<dbReference type="CDD" id="cd09339">
    <property type="entry name" value="LIM4_Paxillin_like"/>
    <property type="match status" value="1"/>
</dbReference>
<dbReference type="InterPro" id="IPR016024">
    <property type="entry name" value="ARM-type_fold"/>
</dbReference>
<dbReference type="SUPFAM" id="SSF57716">
    <property type="entry name" value="Glucocorticoid receptor-like (DNA-binding domain)"/>
    <property type="match status" value="5"/>
</dbReference>
<evidence type="ECO:0000313" key="15">
    <source>
        <dbReference type="EMBL" id="MBN3292881.1"/>
    </source>
</evidence>
<feature type="domain" description="BTB" evidence="14">
    <location>
        <begin position="1048"/>
        <end position="1111"/>
    </location>
</feature>
<feature type="repeat" description="ARM" evidence="11">
    <location>
        <begin position="110"/>
        <end position="153"/>
    </location>
</feature>
<dbReference type="Proteomes" id="UP001166052">
    <property type="component" value="Unassembled WGS sequence"/>
</dbReference>
<comment type="caution">
    <text evidence="15">The sequence shown here is derived from an EMBL/GenBank/DDBJ whole genome shotgun (WGS) entry which is preliminary data.</text>
</comment>
<feature type="region of interest" description="Disordered" evidence="12">
    <location>
        <begin position="649"/>
        <end position="688"/>
    </location>
</feature>
<dbReference type="CDD" id="cd09338">
    <property type="entry name" value="LIM3_Paxillin_like"/>
    <property type="match status" value="1"/>
</dbReference>
<dbReference type="PANTHER" id="PTHR23312">
    <property type="entry name" value="ARMC5 ARMADILLO REPEAT-CONTAINING -RELATED"/>
    <property type="match status" value="1"/>
</dbReference>
<feature type="domain" description="LIM zinc-binding" evidence="13">
    <location>
        <begin position="1562"/>
        <end position="1621"/>
    </location>
</feature>
<keyword evidence="5" id="KW-0677">Repeat</keyword>
<evidence type="ECO:0000256" key="11">
    <source>
        <dbReference type="PROSITE-ProRule" id="PRU00259"/>
    </source>
</evidence>
<gene>
    <name evidence="15" type="primary">Pxn_1</name>
    <name evidence="15" type="ORF">GTO92_0014136</name>
</gene>
<evidence type="ECO:0000256" key="5">
    <source>
        <dbReference type="ARBA" id="ARBA00022737"/>
    </source>
</evidence>
<feature type="non-terminal residue" evidence="15">
    <location>
        <position position="1"/>
    </location>
</feature>
<keyword evidence="3" id="KW-0963">Cytoplasm</keyword>
<dbReference type="InterPro" id="IPR001781">
    <property type="entry name" value="Znf_LIM"/>
</dbReference>
<dbReference type="InterPro" id="IPR000225">
    <property type="entry name" value="Armadillo"/>
</dbReference>
<feature type="domain" description="LIM zinc-binding" evidence="13">
    <location>
        <begin position="1740"/>
        <end position="1797"/>
    </location>
</feature>
<feature type="domain" description="LIM zinc-binding" evidence="13">
    <location>
        <begin position="1622"/>
        <end position="1679"/>
    </location>
</feature>
<proteinExistence type="predicted"/>
<dbReference type="EMBL" id="JAAWVN010018630">
    <property type="protein sequence ID" value="MBN3292881.1"/>
    <property type="molecule type" value="Genomic_DNA"/>
</dbReference>
<dbReference type="PROSITE" id="PS50023">
    <property type="entry name" value="LIM_DOMAIN_2"/>
    <property type="match status" value="4"/>
</dbReference>
<dbReference type="Pfam" id="PF00651">
    <property type="entry name" value="BTB"/>
    <property type="match status" value="1"/>
</dbReference>
<dbReference type="CDD" id="cd09336">
    <property type="entry name" value="LIM1_Paxillin_like"/>
    <property type="match status" value="1"/>
</dbReference>
<dbReference type="SMART" id="SM00185">
    <property type="entry name" value="ARM"/>
    <property type="match status" value="4"/>
</dbReference>
<feature type="domain" description="LIM zinc-binding" evidence="13">
    <location>
        <begin position="1680"/>
        <end position="1739"/>
    </location>
</feature>
<dbReference type="Pfam" id="PF03535">
    <property type="entry name" value="Paxillin"/>
    <property type="match status" value="1"/>
</dbReference>
<evidence type="ECO:0000256" key="3">
    <source>
        <dbReference type="ARBA" id="ARBA00022490"/>
    </source>
</evidence>
<name>A0ABS2Z3V1_POLSE</name>
<dbReference type="PROSITE" id="PS50176">
    <property type="entry name" value="ARM_REPEAT"/>
    <property type="match status" value="1"/>
</dbReference>
<evidence type="ECO:0000256" key="1">
    <source>
        <dbReference type="ARBA" id="ARBA00004245"/>
    </source>
</evidence>
<dbReference type="SMART" id="SM00132">
    <property type="entry name" value="LIM"/>
    <property type="match status" value="4"/>
</dbReference>
<dbReference type="Gene3D" id="1.25.10.10">
    <property type="entry name" value="Leucine-rich Repeat Variant"/>
    <property type="match status" value="1"/>
</dbReference>
<evidence type="ECO:0000256" key="7">
    <source>
        <dbReference type="ARBA" id="ARBA00022949"/>
    </source>
</evidence>
<keyword evidence="4 10" id="KW-0479">Metal-binding</keyword>
<dbReference type="Gene3D" id="2.10.110.10">
    <property type="entry name" value="Cysteine Rich Protein"/>
    <property type="match status" value="4"/>
</dbReference>
<dbReference type="PANTHER" id="PTHR23312:SF8">
    <property type="entry name" value="ARMADILLO REPEAT-CONTAINING PROTEIN 5"/>
    <property type="match status" value="1"/>
</dbReference>
<evidence type="ECO:0000256" key="2">
    <source>
        <dbReference type="ARBA" id="ARBA00004246"/>
    </source>
</evidence>
<dbReference type="Gene3D" id="3.30.710.10">
    <property type="entry name" value="Potassium Channel Kv1.1, Chain A"/>
    <property type="match status" value="1"/>
</dbReference>
<dbReference type="PROSITE" id="PS00478">
    <property type="entry name" value="LIM_DOMAIN_1"/>
    <property type="match status" value="3"/>
</dbReference>
<dbReference type="Pfam" id="PF00412">
    <property type="entry name" value="LIM"/>
    <property type="match status" value="4"/>
</dbReference>
<dbReference type="InterPro" id="IPR011333">
    <property type="entry name" value="SKP1/BTB/POZ_sf"/>
</dbReference>
<dbReference type="InterPro" id="IPR047075">
    <property type="entry name" value="Paxillin_TGFB1I1_LIM_dom1"/>
</dbReference>
<dbReference type="InterPro" id="IPR055445">
    <property type="entry name" value="ARM_ARMC5"/>
</dbReference>
<evidence type="ECO:0000259" key="14">
    <source>
        <dbReference type="PROSITE" id="PS50097"/>
    </source>
</evidence>
<dbReference type="SUPFAM" id="SSF54695">
    <property type="entry name" value="POZ domain"/>
    <property type="match status" value="1"/>
</dbReference>
<sequence>MASTKQSGCAVAENSLSWCLSQLGKATHRSARSRDERQSEADLCRALIAIRKRHIKASGGIARYRERGGLLPLLELLRRPRAGKTLDLALSILANCCTEEGTRTEVRNLGGIPPLVTVLKCLNAESVQNRAARALGNLAVNPENSALIHKAGAVSHLLHALRLSSDSECLQSVIRALRHLSDSPAHRLALLTQGALPPLVERLGPDVSQEVTLASLSALWELTRGCSQECALEMSKCDALVKLGALALSQNGSGAGQDLLREPSLKVLCNACLQGSLRPTIGSVGAIPRFVEEIRREPSKSGHYVRALCLCCREAVNRTKVRESGGLELLVSLLDGRTAPSASIANLVVYAFIDFIYDEVALEQLQAAGLVPLLVARLVDFARGKKLASAEGESHDQQEEEDEEVACLYTQSFDYPSDGPPKRDAAESSQSSTSFLSLRSWLISEGYIASPGELSPQWSPVEGVLDLEGLEVGGGSMVDSLNPSSLEPPEVDGQPTEGLESGLSLGVPSGPEGPALDCTGIQNVERYGEGGQQALLESTHPFGSAEGSAADLPLVATGVTDTTLNTTDGHLSPTIENLVKLEQPKPRSFMPAQASRCRASGQRWQTMKLDLEEEAASIRKPCAAGSEAAHPCQPSGRNMEVDHTISLVTMGEIRTPPSGGCRRRMRGRSRSSQGEPPSPQTPLDSSLTTGEKRLGTAANLQLQQQQLDREFLSTPVRELLQSTEVSLGTPQSANARSHPYHPEPWGPDAPLLLLLSRFSQALDPSAVLVTPSVLGGLLDYLTLSPNPSPRCFRLLSRLTCNPNCLEAFVRIFGVSMVRLRLILSSDLCLGGGGGEGSSASAPEKEVFQRIRQLGTTLLQNLRVQSESPFGIGVLSHMMMSGSEGTTLLQNLRVQSESPFGIGVLSHMMMSGSEGDKVACTLALPFLCRSEAMLRKLLLDHGGLQLTLDLVFSSSSCHAGLTLEALCGAKTPVSGVGAQSQPPQLSSPFYGLLVDAITFLLGHGEEDLSKDEVVERRVKDNRRTTSLVPTTGGTGQGCTYKLMTETGEADLVFLLDDGFRVAASRHAITNGSDYFRAMLLGDFSESRSVAGATIQIRDVPPEIFIPVLHHLHGCSLGTLAEVRCPEMAQIITDSQRSAFSESPLGRTMEGANRFLLPAFKKQLEALLDFEGGENRLEVSLENLPAIYFFSKQHYYPEVARRCLRFLFLRSPSVLEGGTCLATLISESINPAELSAELHDLIAELLRCHFYLSTDEGKVRGRGGSRRSRDALLADLETTTSHIAKRPVLLSDPLLGPQAVSSDTGLGQVYSNGTENDVRPLPPAYTPQQTVSTAMKSGPLPQVKDAERLYSTVCKPKSPKTKEQMGLSSSSVLGGGLSELDHLLQELNATQFNITDEILAQFPSSKTDEAEKLKQFQASVINSPRSKDETAAASSGSGSGQSLKPSATAATLELDKLMASLSDFKVQTNVACLCCSSPPCHLVCPSSDLCFCVTFGVIKMKSALCNAPPPHPPPSPPPSSSAPAMTQPRPTAPPPPQSSGSLDSMLGLLQSDLTRQGIPTTAKGTCAACQKPIVSQVVTALGQTWHPEHFVCTHCQKEIGASNFFEKDGLPYCEEDYFMLFSPRCGLCNQPILDKMVTALDKNWHPEHFCCVKCGRPFGEEGFHERDGKQYCQKDFFAMFATRCQGCSQPILENYISALNVLWHPECFVCRECYTPFINGSFFEHEGQPLCETHYHRSRGSLCSACEKPITGRCITAMGAKFHPEHFVCAFCLKQLNKGTFKEQGDKPYCHPCFFKLFG</sequence>
<evidence type="ECO:0000256" key="8">
    <source>
        <dbReference type="ARBA" id="ARBA00023038"/>
    </source>
</evidence>
<protein>
    <submittedName>
        <fullName evidence="15">PAXI protein</fullName>
    </submittedName>
</protein>
<feature type="compositionally biased region" description="Pro residues" evidence="12">
    <location>
        <begin position="1505"/>
        <end position="1518"/>
    </location>
</feature>
<evidence type="ECO:0000256" key="10">
    <source>
        <dbReference type="PROSITE-ProRule" id="PRU00125"/>
    </source>
</evidence>